<feature type="domain" description="Glycosyl transferase family 1" evidence="1">
    <location>
        <begin position="230"/>
        <end position="390"/>
    </location>
</feature>
<dbReference type="STRING" id="655355.SAMN05216283_10187"/>
<dbReference type="PANTHER" id="PTHR12526">
    <property type="entry name" value="GLYCOSYLTRANSFERASE"/>
    <property type="match status" value="1"/>
</dbReference>
<accession>A0A1I2ADF1</accession>
<dbReference type="AlphaFoldDB" id="A0A1I2ADF1"/>
<dbReference type="InterPro" id="IPR001296">
    <property type="entry name" value="Glyco_trans_1"/>
</dbReference>
<dbReference type="RefSeq" id="WP_093917848.1">
    <property type="nucleotide sequence ID" value="NZ_FONW01000001.1"/>
</dbReference>
<dbReference type="Proteomes" id="UP000198964">
    <property type="component" value="Unassembled WGS sequence"/>
</dbReference>
<keyword evidence="3" id="KW-1185">Reference proteome</keyword>
<dbReference type="Gene3D" id="3.40.50.2000">
    <property type="entry name" value="Glycogen Phosphorylase B"/>
    <property type="match status" value="2"/>
</dbReference>
<gene>
    <name evidence="2" type="ORF">SAMN05216283_10187</name>
</gene>
<evidence type="ECO:0000259" key="1">
    <source>
        <dbReference type="Pfam" id="PF00534"/>
    </source>
</evidence>
<reference evidence="2 3" key="1">
    <citation type="submission" date="2016-10" db="EMBL/GenBank/DDBJ databases">
        <authorList>
            <person name="de Groot N.N."/>
        </authorList>
    </citation>
    <scope>NUCLEOTIDE SEQUENCE [LARGE SCALE GENOMIC DNA]</scope>
    <source>
        <strain evidence="2 3">CGMCC 1.9156</strain>
    </source>
</reference>
<dbReference type="Pfam" id="PF00534">
    <property type="entry name" value="Glycos_transf_1"/>
    <property type="match status" value="1"/>
</dbReference>
<sequence length="416" mass="47214">MKVLWITNTLFPDVCKSLNIPTPVVGGWMYASAESLLKEFGELQLGVASIYKGKEFQIKEINGVTYYLLPSASRSSYSIELEGLWIKVKGHFQPDVTHIHGSEYPHGLAYVNGVGGQNVVVSIQGLISICERYCFAGIPTSVLLKNMTLRDCVRRDTIFRQRKGMRRRGDFETLLLKKVNNVIGRTSWDQAQAWGINPNAKYHFCNETLRGEFYGHSWDYGNCEPYRIFLSQAHYPLKGLHQLIRALPIVLREFPDAKVYVAGNNFTNVKNWRLGGYGKYIKSLLKKYNLTDRFVFTGILTAEEMREQYLKANVFVCPSSIENSPNSVGEAQLLGVPCVASYVGGMPDMIKHETSGLLYRFEETEMLAKSLCRIFKDPDWAKRLGVKGQKEAMERHNQHNNTKALHSIYSELCNGL</sequence>
<name>A0A1I2ADF1_9BACT</name>
<organism evidence="2 3">
    <name type="scientific">Sunxiuqinia elliptica</name>
    <dbReference type="NCBI Taxonomy" id="655355"/>
    <lineage>
        <taxon>Bacteria</taxon>
        <taxon>Pseudomonadati</taxon>
        <taxon>Bacteroidota</taxon>
        <taxon>Bacteroidia</taxon>
        <taxon>Marinilabiliales</taxon>
        <taxon>Prolixibacteraceae</taxon>
        <taxon>Sunxiuqinia</taxon>
    </lineage>
</organism>
<evidence type="ECO:0000313" key="2">
    <source>
        <dbReference type="EMBL" id="SFE41757.1"/>
    </source>
</evidence>
<evidence type="ECO:0000313" key="3">
    <source>
        <dbReference type="Proteomes" id="UP000198964"/>
    </source>
</evidence>
<proteinExistence type="predicted"/>
<dbReference type="SUPFAM" id="SSF53756">
    <property type="entry name" value="UDP-Glycosyltransferase/glycogen phosphorylase"/>
    <property type="match status" value="1"/>
</dbReference>
<dbReference type="GO" id="GO:0016757">
    <property type="term" value="F:glycosyltransferase activity"/>
    <property type="evidence" value="ECO:0007669"/>
    <property type="project" value="InterPro"/>
</dbReference>
<keyword evidence="2" id="KW-0808">Transferase</keyword>
<dbReference type="EMBL" id="FONW01000001">
    <property type="protein sequence ID" value="SFE41757.1"/>
    <property type="molecule type" value="Genomic_DNA"/>
</dbReference>
<protein>
    <submittedName>
        <fullName evidence="2">Glycosyltransferase involved in cell wall bisynthesis</fullName>
    </submittedName>
</protein>
<dbReference type="CDD" id="cd03801">
    <property type="entry name" value="GT4_PimA-like"/>
    <property type="match status" value="1"/>
</dbReference>